<dbReference type="Pfam" id="PF03065">
    <property type="entry name" value="Glyco_hydro_57"/>
    <property type="match status" value="1"/>
</dbReference>
<reference evidence="4 5" key="1">
    <citation type="journal article" date="2020" name="Biotechnol. Biofuels">
        <title>New insights from the biogas microbiome by comprehensive genome-resolved metagenomics of nearly 1600 species originating from multiple anaerobic digesters.</title>
        <authorList>
            <person name="Campanaro S."/>
            <person name="Treu L."/>
            <person name="Rodriguez-R L.M."/>
            <person name="Kovalovszki A."/>
            <person name="Ziels R.M."/>
            <person name="Maus I."/>
            <person name="Zhu X."/>
            <person name="Kougias P.G."/>
            <person name="Basile A."/>
            <person name="Luo G."/>
            <person name="Schluter A."/>
            <person name="Konstantinidis K.T."/>
            <person name="Angelidaki I."/>
        </authorList>
    </citation>
    <scope>NUCLEOTIDE SEQUENCE [LARGE SCALE GENOMIC DNA]</scope>
    <source>
        <strain evidence="4">AS27yjCOA_202</strain>
    </source>
</reference>
<dbReference type="GO" id="GO:0005975">
    <property type="term" value="P:carbohydrate metabolic process"/>
    <property type="evidence" value="ECO:0007669"/>
    <property type="project" value="InterPro"/>
</dbReference>
<feature type="domain" description="Glycoside hydrolase family 57 N-terminal" evidence="3">
    <location>
        <begin position="37"/>
        <end position="271"/>
    </location>
</feature>
<evidence type="ECO:0000313" key="5">
    <source>
        <dbReference type="Proteomes" id="UP000590542"/>
    </source>
</evidence>
<dbReference type="SUPFAM" id="SSF88713">
    <property type="entry name" value="Glycoside hydrolase/deacetylase"/>
    <property type="match status" value="1"/>
</dbReference>
<organism evidence="4 5">
    <name type="scientific">candidate division WWE3 bacterium</name>
    <dbReference type="NCBI Taxonomy" id="2053526"/>
    <lineage>
        <taxon>Bacteria</taxon>
        <taxon>Katanobacteria</taxon>
    </lineage>
</organism>
<comment type="caution">
    <text evidence="4">The sequence shown here is derived from an EMBL/GenBank/DDBJ whole genome shotgun (WGS) entry which is preliminary data.</text>
</comment>
<dbReference type="EMBL" id="JAAZNV010000013">
    <property type="protein sequence ID" value="NMB91971.1"/>
    <property type="molecule type" value="Genomic_DNA"/>
</dbReference>
<dbReference type="InterPro" id="IPR004300">
    <property type="entry name" value="Glyco_hydro_57_N"/>
</dbReference>
<dbReference type="InterPro" id="IPR011330">
    <property type="entry name" value="Glyco_hydro/deAcase_b/a-brl"/>
</dbReference>
<sequence length="419" mass="47889">MKEVGLLIDLYQSPTQEESIFKCAVSDFFIPLIKLVKSLKNVNISLNIPLSTLELLDNYGYQSVILDIRDLYENDRIEIVGSAAYNPLLTRTHPKIVENEIILNEYALGSYFGAKQGFEGEPSIMIKNIEGFLPTGLLVNTDVLNILSDLSYTWVLVDGNVLPSSYSNNFVYKYSAGLKLVIPNIEIGNLVNQFNIKSFDEIWGSMKSAEKTIGDKIIILINNDIYHSNEITGPDFYKKKMSMIDQLIENFCRENISIISIRDVVKNFNPKLTSELKDLSTFIVNENIYENAYSSEGKLQNLLKRVERKVESSFLSIQYALTEDDFSTISMWKDDEVRRISDNNIHNKVSFYALLYKYVCADKYIDAYRVNGIEAASNLPKVFLGKYMTYLRELIKYRSDEVLTTEVLPLAEDIENAIK</sequence>
<dbReference type="GO" id="GO:0003824">
    <property type="term" value="F:catalytic activity"/>
    <property type="evidence" value="ECO:0007669"/>
    <property type="project" value="InterPro"/>
</dbReference>
<comment type="similarity">
    <text evidence="1">Belongs to the glycosyl hydrolase 57 family.</text>
</comment>
<evidence type="ECO:0000256" key="1">
    <source>
        <dbReference type="ARBA" id="ARBA00006821"/>
    </source>
</evidence>
<dbReference type="AlphaFoldDB" id="A0A7X9HSZ1"/>
<keyword evidence="2" id="KW-0119">Carbohydrate metabolism</keyword>
<name>A0A7X9HSZ1_UNCKA</name>
<evidence type="ECO:0000313" key="4">
    <source>
        <dbReference type="EMBL" id="NMB91971.1"/>
    </source>
</evidence>
<proteinExistence type="inferred from homology"/>
<dbReference type="Proteomes" id="UP000590542">
    <property type="component" value="Unassembled WGS sequence"/>
</dbReference>
<protein>
    <recommendedName>
        <fullName evidence="3">Glycoside hydrolase family 57 N-terminal domain-containing protein</fullName>
    </recommendedName>
</protein>
<evidence type="ECO:0000259" key="3">
    <source>
        <dbReference type="Pfam" id="PF03065"/>
    </source>
</evidence>
<gene>
    <name evidence="4" type="ORF">GYA37_03980</name>
</gene>
<accession>A0A7X9HSZ1</accession>
<dbReference type="Gene3D" id="3.20.110.20">
    <property type="match status" value="1"/>
</dbReference>
<evidence type="ECO:0000256" key="2">
    <source>
        <dbReference type="ARBA" id="ARBA00023277"/>
    </source>
</evidence>